<accession>A0ABW0NET8</accession>
<protein>
    <submittedName>
        <fullName evidence="3">Alpha/beta fold hydrolase</fullName>
    </submittedName>
</protein>
<dbReference type="PANTHER" id="PTHR43194">
    <property type="entry name" value="HYDROLASE ALPHA/BETA FOLD FAMILY"/>
    <property type="match status" value="1"/>
</dbReference>
<dbReference type="SUPFAM" id="SSF53474">
    <property type="entry name" value="alpha/beta-Hydrolases"/>
    <property type="match status" value="1"/>
</dbReference>
<dbReference type="Proteomes" id="UP001596037">
    <property type="component" value="Unassembled WGS sequence"/>
</dbReference>
<dbReference type="PANTHER" id="PTHR43194:SF2">
    <property type="entry name" value="PEROXISOMAL MEMBRANE PROTEIN LPX1"/>
    <property type="match status" value="1"/>
</dbReference>
<dbReference type="Gene3D" id="3.40.50.1820">
    <property type="entry name" value="alpha/beta hydrolase"/>
    <property type="match status" value="1"/>
</dbReference>
<dbReference type="Pfam" id="PF00561">
    <property type="entry name" value="Abhydrolase_1"/>
    <property type="match status" value="1"/>
</dbReference>
<dbReference type="RefSeq" id="WP_376849700.1">
    <property type="nucleotide sequence ID" value="NZ_JBHSMF010000006.1"/>
</dbReference>
<dbReference type="InterPro" id="IPR050228">
    <property type="entry name" value="Carboxylesterase_BioH"/>
</dbReference>
<feature type="region of interest" description="Disordered" evidence="1">
    <location>
        <begin position="293"/>
        <end position="318"/>
    </location>
</feature>
<sequence length="318" mass="33783">MTASTHTRLPGTPDPMHFWTGHGGIRLAGDSWGDPRGPLVILQHGGGQTRHAWKGAGETLGAAGYHAVAFDARGHGDSDWAPDGLYGQDVMVRDLECMVAALGHQRPVLVGASMGGGTSLVAVGEQHVDATALVLVDIAPKIEAEGVANIQAFMTLKPDGFDSLEDVAAAIQTYQPHRKRKNNLDGLAKNVRLGDDGKYHWHWDPRFRTGTRNLGQRTARLEACARNLHLPTLLVRGGLSDLLSEEGAQDFLRLCPTAEYVSVTGAGHMVAGDRNDIFATAVIEFLGRAVPVGGQPVQPPQPVTPVGEGSGEDIVDVP</sequence>
<evidence type="ECO:0000313" key="4">
    <source>
        <dbReference type="Proteomes" id="UP001596037"/>
    </source>
</evidence>
<gene>
    <name evidence="3" type="ORF">ACFPOE_08745</name>
</gene>
<comment type="caution">
    <text evidence="3">The sequence shown here is derived from an EMBL/GenBank/DDBJ whole genome shotgun (WGS) entry which is preliminary data.</text>
</comment>
<dbReference type="GO" id="GO:0016787">
    <property type="term" value="F:hydrolase activity"/>
    <property type="evidence" value="ECO:0007669"/>
    <property type="project" value="UniProtKB-KW"/>
</dbReference>
<reference evidence="4" key="1">
    <citation type="journal article" date="2019" name="Int. J. Syst. Evol. Microbiol.">
        <title>The Global Catalogue of Microorganisms (GCM) 10K type strain sequencing project: providing services to taxonomists for standard genome sequencing and annotation.</title>
        <authorList>
            <consortium name="The Broad Institute Genomics Platform"/>
            <consortium name="The Broad Institute Genome Sequencing Center for Infectious Disease"/>
            <person name="Wu L."/>
            <person name="Ma J."/>
        </authorList>
    </citation>
    <scope>NUCLEOTIDE SEQUENCE [LARGE SCALE GENOMIC DNA]</scope>
    <source>
        <strain evidence="4">CCUG 57401</strain>
    </source>
</reference>
<dbReference type="EMBL" id="JBHSMF010000006">
    <property type="protein sequence ID" value="MFC5497618.1"/>
    <property type="molecule type" value="Genomic_DNA"/>
</dbReference>
<evidence type="ECO:0000256" key="1">
    <source>
        <dbReference type="SAM" id="MobiDB-lite"/>
    </source>
</evidence>
<evidence type="ECO:0000313" key="3">
    <source>
        <dbReference type="EMBL" id="MFC5497618.1"/>
    </source>
</evidence>
<feature type="domain" description="AB hydrolase-1" evidence="2">
    <location>
        <begin position="38"/>
        <end position="270"/>
    </location>
</feature>
<dbReference type="InterPro" id="IPR029058">
    <property type="entry name" value="AB_hydrolase_fold"/>
</dbReference>
<proteinExistence type="predicted"/>
<keyword evidence="4" id="KW-1185">Reference proteome</keyword>
<keyword evidence="3" id="KW-0378">Hydrolase</keyword>
<name>A0ABW0NET8_9BURK</name>
<organism evidence="3 4">
    <name type="scientific">Caenimonas terrae</name>
    <dbReference type="NCBI Taxonomy" id="696074"/>
    <lineage>
        <taxon>Bacteria</taxon>
        <taxon>Pseudomonadati</taxon>
        <taxon>Pseudomonadota</taxon>
        <taxon>Betaproteobacteria</taxon>
        <taxon>Burkholderiales</taxon>
        <taxon>Comamonadaceae</taxon>
        <taxon>Caenimonas</taxon>
    </lineage>
</organism>
<dbReference type="InterPro" id="IPR000073">
    <property type="entry name" value="AB_hydrolase_1"/>
</dbReference>
<evidence type="ECO:0000259" key="2">
    <source>
        <dbReference type="Pfam" id="PF00561"/>
    </source>
</evidence>